<dbReference type="InterPro" id="IPR000605">
    <property type="entry name" value="Helicase_SF3_ssDNA/RNA_vir"/>
</dbReference>
<dbReference type="InterPro" id="IPR043128">
    <property type="entry name" value="Rev_trsase/Diguanyl_cyclase"/>
</dbReference>
<keyword evidence="6" id="KW-0067">ATP-binding</keyword>
<dbReference type="CDD" id="cd23169">
    <property type="entry name" value="ps-ssRNAv-Picornavirales"/>
    <property type="match status" value="1"/>
</dbReference>
<keyword evidence="9" id="KW-0812">Transmembrane</keyword>
<dbReference type="SUPFAM" id="SSF56672">
    <property type="entry name" value="DNA/RNA polymerases"/>
    <property type="match status" value="1"/>
</dbReference>
<feature type="compositionally biased region" description="Polar residues" evidence="8">
    <location>
        <begin position="943"/>
        <end position="953"/>
    </location>
</feature>
<keyword evidence="1" id="KW-0696">RNA-directed RNA polymerase</keyword>
<sequence>MVLPLTSLSKGALAAPLTLLLTGWAGSKVLESIFTPTNIVGMAALTTTYGIYRFREKINANHKYAAIHEEDYTMNPQWDKIMAMFVPPLTTRRTSDLIVAICNFLMEFGFLSPKKSALAMFFYLTLFDKREAEEFRASQPPLAREVDGHSWQTKSKAEMISQLLSIIVQSIAITLGVKSAFFSKKSYGDWVERMVNVILRVGTTTSGILLFFSLILDFIQWIFPKFEAYLERRSLLKQINTDYPGFMDLWISEVQTLMKAENATKITSDAGWAQRVLIASDIGDYIQKDLIKSSVRRQNIIPLHHLLTQLKTLRDRVLLRHMKLSIRPEPFCIWLQGDPGIGKSQAVADIIIEVLKSLQEHFSVEIHGNPIYTIQSGTRFWTGCDKSKLAIWFDDFGINVSSENASQQVEWFQRLKSPAAFAPEQADLADKGEYIQPLLVLVTSNAAQPAATSLNNQAAFRRRVNCSTIVTSTLGDISSVRGTEAKLASMKQLPDGSVDYSAPEMHKHLSFEVNGTTYSYQGYIEYLSSIVTKYHRQQTDLYEAKLKRLSDIQTPTTTPSTLQEVLSEIQSRNANIITGLHGITPSHSKSFTKNIMEAIYDVRDTTTSLTSTFINFIKSQCLSQGVDIEEVIGQSDDIPTTSYKALVASRKTIYGYTTMEPMRELDSIRENQLERVIKVTAAYHSASPSTTSSECSDDEDPALVEDMLSQGLSSVIDAKPGKIQPIQCRHYEVLRDAFEQLVDNNGISTHDMTYRWQPCGFATVGLDVNYYYRQKDSIADEEVLPYMCDGPCVFAQGDLWKSRLVSHRSQWPEAQALNCLYKKYYAPLIQTSVNFPKLVEPAINKATTWKMKAQNMLKAFYNSPMFLPTIYGTLLVISEVRRRRGKNKIGTSLRVADYATKMFVHKDDPCKAMDNTYQAYRDYTWQDDRAELEHLREEVKQFKSQLPSGSQTAPEFGPTTGHVTYGKTDSPKKPKSPVKTQARSLVKQLNHASQVSGHSSMPQVSTLFLTNHVFLHIYYVSREPTIFGTRETSKIVVRGLVLCGHNVLILKHYLLSLIGKDISYVEVLTARNEENPVRTSWADVVAIDIVGDEGQSNSELKLLRFPKQAFPAGRCLKKHFIPEAKALGPLPTAATMFSITTENNPAYHSISIEKGSAPFSVRSPNGIISATVSDVFTYRWGAPGDCMSILLMNLERPYVVGVHIAGKSGNSLGISELIVQESLDAWDICTSHAPSVIMTPVQIASQLSTVMEGQMSVPLEVEEVFYPEQVPIDDDMDVIWCGRLQSKFQRSGPNKTSILQSEVHGYIPPATVPAPLSFEDTQRTFSPMTSGVKYHGQPCKGFPPEALSLASQMFKDHFLTILAPQIVSRAPLSIFEAVRGIRGVDGCSPMVLSTSEGFPYTLARPHGENNKKWLISYDDDLESVQIHDSLDRIMKQKTALRERGIVPATVFEDCLKDARILAEKCSKPGCTRIFSISPTDYVIQSRQYLMHFLAAFQSQRSKAMHSIGLNIYGPEWTNLALRLQRNGQFTKFLCGDYSKFGPTLDAEILSCVRDLIVDWYRIHTDYTECDINVVISLINECIHSVHLVMGHVYQTKCGSPSGSPITAPLNSLANVLYVMTAWCDLWIREGQLTMCTLPMFLSCLELTTYGDDIVIGVEDNIIELFNNEYLQKFFASCGIKYTDINKGTTIRKWCAFPDVEFLKCKFVENSENSNFYLASLDERSIVDCANWVHKCYDMREQTLVALETSLLLAYGRGKEWYDKHKAVIRKAYQSLGQSRPLRIFDWGVLNRMFLFNDREKPVIVESIEELLYNLPMGIDISPTIESSVT</sequence>
<dbReference type="EMBL" id="MN918690">
    <property type="protein sequence ID" value="QJI53583.1"/>
    <property type="molecule type" value="Genomic_RNA"/>
</dbReference>
<keyword evidence="7" id="KW-0693">Viral RNA replication</keyword>
<dbReference type="GO" id="GO:0003724">
    <property type="term" value="F:RNA helicase activity"/>
    <property type="evidence" value="ECO:0007669"/>
    <property type="project" value="InterPro"/>
</dbReference>
<organism evidence="12">
    <name type="scientific">Picornavirales sp</name>
    <dbReference type="NCBI Taxonomy" id="1955153"/>
    <lineage>
        <taxon>Viruses</taxon>
        <taxon>Riboviria</taxon>
        <taxon>Orthornavirae</taxon>
        <taxon>Pisuviricota</taxon>
        <taxon>Pisoniviricetes</taxon>
        <taxon>Picornavirales</taxon>
    </lineage>
</organism>
<evidence type="ECO:0000256" key="8">
    <source>
        <dbReference type="SAM" id="MobiDB-lite"/>
    </source>
</evidence>
<feature type="region of interest" description="Disordered" evidence="8">
    <location>
        <begin position="943"/>
        <end position="977"/>
    </location>
</feature>
<feature type="transmembrane region" description="Helical" evidence="9">
    <location>
        <begin position="33"/>
        <end position="52"/>
    </location>
</feature>
<dbReference type="InterPro" id="IPR043502">
    <property type="entry name" value="DNA/RNA_pol_sf"/>
</dbReference>
<dbReference type="GO" id="GO:0016787">
    <property type="term" value="F:hydrolase activity"/>
    <property type="evidence" value="ECO:0007669"/>
    <property type="project" value="UniProtKB-KW"/>
</dbReference>
<dbReference type="GO" id="GO:0003968">
    <property type="term" value="F:RNA-directed RNA polymerase activity"/>
    <property type="evidence" value="ECO:0007669"/>
    <property type="project" value="UniProtKB-KW"/>
</dbReference>
<dbReference type="Pfam" id="PF00910">
    <property type="entry name" value="RNA_helicase"/>
    <property type="match status" value="1"/>
</dbReference>
<keyword evidence="2" id="KW-0808">Transferase</keyword>
<protein>
    <recommendedName>
        <fullName evidence="13">RNA-directed RNA polymerase</fullName>
    </recommendedName>
</protein>
<evidence type="ECO:0000259" key="11">
    <source>
        <dbReference type="PROSITE" id="PS51218"/>
    </source>
</evidence>
<reference evidence="12" key="1">
    <citation type="submission" date="2020-01" db="EMBL/GenBank/DDBJ databases">
        <title>Viral genomes from wild and zoo birds in China.</title>
        <authorList>
            <person name="Zhao M."/>
            <person name="Shan L.T."/>
            <person name="Yang X.S."/>
            <person name="Zhang W."/>
        </authorList>
    </citation>
    <scope>NUCLEOTIDE SEQUENCE</scope>
    <source>
        <strain evidence="12">Wwb174shi04</strain>
    </source>
</reference>
<evidence type="ECO:0000256" key="3">
    <source>
        <dbReference type="ARBA" id="ARBA00022695"/>
    </source>
</evidence>
<keyword evidence="9" id="KW-0472">Membrane</keyword>
<evidence type="ECO:0000259" key="10">
    <source>
        <dbReference type="PROSITE" id="PS50507"/>
    </source>
</evidence>
<feature type="transmembrane region" description="Helical" evidence="9">
    <location>
        <begin position="197"/>
        <end position="223"/>
    </location>
</feature>
<dbReference type="InterPro" id="IPR001205">
    <property type="entry name" value="RNA-dir_pol_C"/>
</dbReference>
<evidence type="ECO:0000256" key="6">
    <source>
        <dbReference type="ARBA" id="ARBA00022840"/>
    </source>
</evidence>
<evidence type="ECO:0000256" key="9">
    <source>
        <dbReference type="SAM" id="Phobius"/>
    </source>
</evidence>
<evidence type="ECO:0000256" key="4">
    <source>
        <dbReference type="ARBA" id="ARBA00022741"/>
    </source>
</evidence>
<dbReference type="PROSITE" id="PS50507">
    <property type="entry name" value="RDRP_SSRNA_POS"/>
    <property type="match status" value="1"/>
</dbReference>
<dbReference type="GO" id="GO:0006351">
    <property type="term" value="P:DNA-templated transcription"/>
    <property type="evidence" value="ECO:0007669"/>
    <property type="project" value="InterPro"/>
</dbReference>
<keyword evidence="9" id="KW-1133">Transmembrane helix</keyword>
<evidence type="ECO:0000256" key="7">
    <source>
        <dbReference type="ARBA" id="ARBA00022953"/>
    </source>
</evidence>
<feature type="domain" description="SF3 helicase" evidence="11">
    <location>
        <begin position="310"/>
        <end position="485"/>
    </location>
</feature>
<keyword evidence="3" id="KW-0548">Nucleotidyltransferase</keyword>
<dbReference type="GO" id="GO:0003723">
    <property type="term" value="F:RNA binding"/>
    <property type="evidence" value="ECO:0007669"/>
    <property type="project" value="InterPro"/>
</dbReference>
<feature type="domain" description="RdRp catalytic" evidence="10">
    <location>
        <begin position="1530"/>
        <end position="1665"/>
    </location>
</feature>
<dbReference type="Pfam" id="PF00680">
    <property type="entry name" value="RdRP_1"/>
    <property type="match status" value="1"/>
</dbReference>
<evidence type="ECO:0000256" key="2">
    <source>
        <dbReference type="ARBA" id="ARBA00022679"/>
    </source>
</evidence>
<evidence type="ECO:0008006" key="13">
    <source>
        <dbReference type="Google" id="ProtNLM"/>
    </source>
</evidence>
<name>A0A6M3YNW8_9VIRU</name>
<dbReference type="InterPro" id="IPR007094">
    <property type="entry name" value="RNA-dir_pol_PSvirus"/>
</dbReference>
<keyword evidence="5" id="KW-0378">Hydrolase</keyword>
<evidence type="ECO:0000313" key="12">
    <source>
        <dbReference type="EMBL" id="QJI53583.1"/>
    </source>
</evidence>
<keyword evidence="4" id="KW-0547">Nucleotide-binding</keyword>
<proteinExistence type="predicted"/>
<accession>A0A6M3YNW8</accession>
<evidence type="ECO:0000256" key="1">
    <source>
        <dbReference type="ARBA" id="ARBA00022484"/>
    </source>
</evidence>
<dbReference type="Gene3D" id="3.30.70.270">
    <property type="match status" value="1"/>
</dbReference>
<dbReference type="PROSITE" id="PS51218">
    <property type="entry name" value="SF3_HELICASE_2"/>
    <property type="match status" value="1"/>
</dbReference>
<dbReference type="InterPro" id="IPR014759">
    <property type="entry name" value="Helicase_SF3_ssRNA_vir"/>
</dbReference>
<dbReference type="GO" id="GO:0005524">
    <property type="term" value="F:ATP binding"/>
    <property type="evidence" value="ECO:0007669"/>
    <property type="project" value="UniProtKB-KW"/>
</dbReference>
<dbReference type="GO" id="GO:0039694">
    <property type="term" value="P:viral RNA genome replication"/>
    <property type="evidence" value="ECO:0007669"/>
    <property type="project" value="InterPro"/>
</dbReference>
<evidence type="ECO:0000256" key="5">
    <source>
        <dbReference type="ARBA" id="ARBA00022801"/>
    </source>
</evidence>